<dbReference type="RefSeq" id="XP_005099589.1">
    <property type="nucleotide sequence ID" value="XM_005099532.3"/>
</dbReference>
<evidence type="ECO:0000313" key="3">
    <source>
        <dbReference type="Proteomes" id="UP000694888"/>
    </source>
</evidence>
<reference evidence="4" key="1">
    <citation type="submission" date="2025-08" db="UniProtKB">
        <authorList>
            <consortium name="RefSeq"/>
        </authorList>
    </citation>
    <scope>IDENTIFICATION</scope>
</reference>
<dbReference type="PROSITE" id="PS01179">
    <property type="entry name" value="PID"/>
    <property type="match status" value="1"/>
</dbReference>
<feature type="region of interest" description="Disordered" evidence="1">
    <location>
        <begin position="1"/>
        <end position="36"/>
    </location>
</feature>
<gene>
    <name evidence="4" type="primary">LOC101854330</name>
</gene>
<proteinExistence type="predicted"/>
<evidence type="ECO:0000313" key="4">
    <source>
        <dbReference type="RefSeq" id="XP_005099589.1"/>
    </source>
</evidence>
<name>A0ABM0JR55_APLCA</name>
<dbReference type="Pfam" id="PF10480">
    <property type="entry name" value="ICAP-1_inte_bdg"/>
    <property type="match status" value="1"/>
</dbReference>
<dbReference type="PANTHER" id="PTHR32055:SF1">
    <property type="entry name" value="INTEGRIN BETA-1-BINDING PROTEIN 1"/>
    <property type="match status" value="1"/>
</dbReference>
<dbReference type="PANTHER" id="PTHR32055">
    <property type="entry name" value="INTEGRIN BETA-1-BINDING PROTEIN 1"/>
    <property type="match status" value="1"/>
</dbReference>
<dbReference type="GeneID" id="101854330"/>
<feature type="compositionally biased region" description="Polar residues" evidence="1">
    <location>
        <begin position="11"/>
        <end position="35"/>
    </location>
</feature>
<keyword evidence="3" id="KW-1185">Reference proteome</keyword>
<dbReference type="SUPFAM" id="SSF50729">
    <property type="entry name" value="PH domain-like"/>
    <property type="match status" value="1"/>
</dbReference>
<dbReference type="Proteomes" id="UP000694888">
    <property type="component" value="Unplaced"/>
</dbReference>
<evidence type="ECO:0000256" key="1">
    <source>
        <dbReference type="SAM" id="MobiDB-lite"/>
    </source>
</evidence>
<feature type="compositionally biased region" description="Basic residues" evidence="1">
    <location>
        <begin position="1"/>
        <end position="10"/>
    </location>
</feature>
<organism evidence="3 4">
    <name type="scientific">Aplysia californica</name>
    <name type="common">California sea hare</name>
    <dbReference type="NCBI Taxonomy" id="6500"/>
    <lineage>
        <taxon>Eukaryota</taxon>
        <taxon>Metazoa</taxon>
        <taxon>Spiralia</taxon>
        <taxon>Lophotrochozoa</taxon>
        <taxon>Mollusca</taxon>
        <taxon>Gastropoda</taxon>
        <taxon>Heterobranchia</taxon>
        <taxon>Euthyneura</taxon>
        <taxon>Tectipleura</taxon>
        <taxon>Aplysiida</taxon>
        <taxon>Aplysioidea</taxon>
        <taxon>Aplysiidae</taxon>
        <taxon>Aplysia</taxon>
    </lineage>
</organism>
<protein>
    <submittedName>
        <fullName evidence="4">Uncharacterized protein LOC101854330 isoform X1</fullName>
    </submittedName>
</protein>
<accession>A0ABM0JR55</accession>
<dbReference type="Gene3D" id="6.20.360.10">
    <property type="match status" value="1"/>
</dbReference>
<evidence type="ECO:0000259" key="2">
    <source>
        <dbReference type="PROSITE" id="PS01179"/>
    </source>
</evidence>
<dbReference type="InterPro" id="IPR019517">
    <property type="entry name" value="Integrin-bd_ICAP-1"/>
</dbReference>
<sequence>MFRFASKSKGHQNGSRESMDSQLSGSSNENLSPSTKEGKEAVDKILHQRIYFKVYYLGVVQEINVTHSKKRDTDAQLIDLVEEHQIDGKLEVAAKEENSVLIFVSRYGIKVVSGQEVLQRHPLHTIAQLIQYSDGFNRQNIAVKIGQVGKSVYQCYLFQCHNEDQAQAICQCVRLIFNAITAKS</sequence>
<dbReference type="InterPro" id="IPR006020">
    <property type="entry name" value="PTB/PI_dom"/>
</dbReference>
<feature type="domain" description="PID" evidence="2">
    <location>
        <begin position="52"/>
        <end position="178"/>
    </location>
</feature>